<feature type="region of interest" description="Disordered" evidence="1">
    <location>
        <begin position="134"/>
        <end position="268"/>
    </location>
</feature>
<reference evidence="2" key="1">
    <citation type="journal article" date="2020" name="Stud. Mycol.">
        <title>101 Dothideomycetes genomes: a test case for predicting lifestyles and emergence of pathogens.</title>
        <authorList>
            <person name="Haridas S."/>
            <person name="Albert R."/>
            <person name="Binder M."/>
            <person name="Bloem J."/>
            <person name="Labutti K."/>
            <person name="Salamov A."/>
            <person name="Andreopoulos B."/>
            <person name="Baker S."/>
            <person name="Barry K."/>
            <person name="Bills G."/>
            <person name="Bluhm B."/>
            <person name="Cannon C."/>
            <person name="Castanera R."/>
            <person name="Culley D."/>
            <person name="Daum C."/>
            <person name="Ezra D."/>
            <person name="Gonzalez J."/>
            <person name="Henrissat B."/>
            <person name="Kuo A."/>
            <person name="Liang C."/>
            <person name="Lipzen A."/>
            <person name="Lutzoni F."/>
            <person name="Magnuson J."/>
            <person name="Mondo S."/>
            <person name="Nolan M."/>
            <person name="Ohm R."/>
            <person name="Pangilinan J."/>
            <person name="Park H.-J."/>
            <person name="Ramirez L."/>
            <person name="Alfaro M."/>
            <person name="Sun H."/>
            <person name="Tritt A."/>
            <person name="Yoshinaga Y."/>
            <person name="Zwiers L.-H."/>
            <person name="Turgeon B."/>
            <person name="Goodwin S."/>
            <person name="Spatafora J."/>
            <person name="Crous P."/>
            <person name="Grigoriev I."/>
        </authorList>
    </citation>
    <scope>NUCLEOTIDE SEQUENCE</scope>
    <source>
        <strain evidence="2">CBS 122367</strain>
    </source>
</reference>
<feature type="compositionally biased region" description="Pro residues" evidence="1">
    <location>
        <begin position="660"/>
        <end position="669"/>
    </location>
</feature>
<feature type="region of interest" description="Disordered" evidence="1">
    <location>
        <begin position="593"/>
        <end position="721"/>
    </location>
</feature>
<sequence>MGRHRGPKFFFPIPGRRSHPKVDHTDNSDALSPKPSNPSLPSVPEWSPRFEEPLTLSYSKAQRVLGTAGPPFRQASKPLSVPPSPGYMTITASEGGSEFDDKAESMAIGDGSFAPPQRPNLSNRASSNILPADMAYTDRRGSNCSSVSRQLNARSSNSTMRSHYDAQKSPLSISQQTSDSAVRDMALRKGKPRIGTYGYDEHTPSPLSHEMLKEAKKEQRKSKPPRLDLSKLFPKPKANERREHGALLSPTKMRQQAPAIQPARSTSPVRLHKRDTYDSTKIHIRRPPRGIQHWFEGFDEGSDDLDEDDTPAVHAPQPVNPVGPHLAPMRKSSLGRLVPTTGPPKPQTSRASQYIPNPRKEQYMYANLGVAHSQSSLATTKTKESSISKLNLQDSSVLSFSSSEDEDDSNAPTKRKVSVRDSIDMTELQGDIVIGQAQALEVRPRNSRRPSVGKLSLLSTSTNSATIEMMYTPEPYAPHHFPRTSNPSRRSSHLRQPSVIPEDDDIRPKTAANPQPLSPSSHSIRTTRSEPRSRQDTQKLMAVTAEEMALLEALRKKRADMQQQSWVEGYVTAVKQEEVRQITPPDATKKSYRTSAFLSADSPSSSPVRLVDTKKQAVRKSMAPTPTPLLVPSRGRSSLSQDLSAGTSMLRDSSSCAPRTKPPLSPSSPPHRLSPAPEFSPPDPFPSSPTQTASVASLTTTNHPSPLPSPITPGLRHGEGDVLVKVASSEPSCDGDDEVAVLETGVIDVPTGSIKPDESHTTHHQRRRTASSGTDVPMAFPSKPSIRDLGDLTTVSEASSRTPSVNNDAVPSHPKVPRKSPHRQSTLSMSTFGHPKSRNNSVASLRTASPVTERRRAASRVSSSSSMKRESVAVGLVNTRCSVSEDVLAAWGSLGGLRDYERPRY</sequence>
<feature type="region of interest" description="Disordered" evidence="1">
    <location>
        <begin position="67"/>
        <end position="99"/>
    </location>
</feature>
<evidence type="ECO:0000313" key="2">
    <source>
        <dbReference type="EMBL" id="KAF2690175.1"/>
    </source>
</evidence>
<accession>A0A6G1JJ28</accession>
<evidence type="ECO:0000256" key="1">
    <source>
        <dbReference type="SAM" id="MobiDB-lite"/>
    </source>
</evidence>
<feature type="compositionally biased region" description="Pro residues" evidence="1">
    <location>
        <begin position="678"/>
        <end position="687"/>
    </location>
</feature>
<feature type="compositionally biased region" description="Polar residues" evidence="1">
    <location>
        <begin position="838"/>
        <end position="850"/>
    </location>
</feature>
<dbReference type="EMBL" id="MU005571">
    <property type="protein sequence ID" value="KAF2690175.1"/>
    <property type="molecule type" value="Genomic_DNA"/>
</dbReference>
<gene>
    <name evidence="2" type="ORF">K458DRAFT_99647</name>
</gene>
<feature type="region of interest" description="Disordered" evidence="1">
    <location>
        <begin position="397"/>
        <end position="418"/>
    </location>
</feature>
<organism evidence="2 3">
    <name type="scientific">Lentithecium fluviatile CBS 122367</name>
    <dbReference type="NCBI Taxonomy" id="1168545"/>
    <lineage>
        <taxon>Eukaryota</taxon>
        <taxon>Fungi</taxon>
        <taxon>Dikarya</taxon>
        <taxon>Ascomycota</taxon>
        <taxon>Pezizomycotina</taxon>
        <taxon>Dothideomycetes</taxon>
        <taxon>Pleosporomycetidae</taxon>
        <taxon>Pleosporales</taxon>
        <taxon>Massarineae</taxon>
        <taxon>Lentitheciaceae</taxon>
        <taxon>Lentithecium</taxon>
    </lineage>
</organism>
<dbReference type="Proteomes" id="UP000799291">
    <property type="component" value="Unassembled WGS sequence"/>
</dbReference>
<feature type="compositionally biased region" description="Polar residues" evidence="1">
    <location>
        <begin position="690"/>
        <end position="704"/>
    </location>
</feature>
<feature type="region of interest" description="Disordered" evidence="1">
    <location>
        <begin position="748"/>
        <end position="871"/>
    </location>
</feature>
<dbReference type="OrthoDB" id="5244050at2759"/>
<feature type="compositionally biased region" description="Polar residues" evidence="1">
    <location>
        <begin position="169"/>
        <end position="180"/>
    </location>
</feature>
<feature type="region of interest" description="Disordered" evidence="1">
    <location>
        <begin position="334"/>
        <end position="357"/>
    </location>
</feature>
<feature type="region of interest" description="Disordered" evidence="1">
    <location>
        <begin position="1"/>
        <end position="48"/>
    </location>
</feature>
<feature type="compositionally biased region" description="Polar residues" evidence="1">
    <location>
        <begin position="793"/>
        <end position="809"/>
    </location>
</feature>
<proteinExistence type="predicted"/>
<feature type="compositionally biased region" description="Polar residues" evidence="1">
    <location>
        <begin position="512"/>
        <end position="526"/>
    </location>
</feature>
<feature type="compositionally biased region" description="Polar residues" evidence="1">
    <location>
        <begin position="635"/>
        <end position="657"/>
    </location>
</feature>
<feature type="compositionally biased region" description="Low complexity" evidence="1">
    <location>
        <begin position="32"/>
        <end position="44"/>
    </location>
</feature>
<name>A0A6G1JJ28_9PLEO</name>
<evidence type="ECO:0000313" key="3">
    <source>
        <dbReference type="Proteomes" id="UP000799291"/>
    </source>
</evidence>
<dbReference type="AlphaFoldDB" id="A0A6G1JJ28"/>
<protein>
    <submittedName>
        <fullName evidence="2">Uncharacterized protein</fullName>
    </submittedName>
</protein>
<keyword evidence="3" id="KW-1185">Reference proteome</keyword>
<feature type="compositionally biased region" description="Polar residues" evidence="1">
    <location>
        <begin position="142"/>
        <end position="161"/>
    </location>
</feature>
<feature type="compositionally biased region" description="Low complexity" evidence="1">
    <location>
        <begin position="595"/>
        <end position="607"/>
    </location>
</feature>
<feature type="compositionally biased region" description="Basic and acidic residues" evidence="1">
    <location>
        <begin position="527"/>
        <end position="537"/>
    </location>
</feature>
<feature type="region of interest" description="Disordered" evidence="1">
    <location>
        <begin position="107"/>
        <end position="126"/>
    </location>
</feature>
<feature type="region of interest" description="Disordered" evidence="1">
    <location>
        <begin position="474"/>
        <end position="538"/>
    </location>
</feature>